<evidence type="ECO:0000313" key="21">
    <source>
        <dbReference type="Proteomes" id="UP000245207"/>
    </source>
</evidence>
<gene>
    <name evidence="20" type="ORF">CTI12_AA011010</name>
</gene>
<organism evidence="20 21">
    <name type="scientific">Artemisia annua</name>
    <name type="common">Sweet wormwood</name>
    <dbReference type="NCBI Taxonomy" id="35608"/>
    <lineage>
        <taxon>Eukaryota</taxon>
        <taxon>Viridiplantae</taxon>
        <taxon>Streptophyta</taxon>
        <taxon>Embryophyta</taxon>
        <taxon>Tracheophyta</taxon>
        <taxon>Spermatophyta</taxon>
        <taxon>Magnoliopsida</taxon>
        <taxon>eudicotyledons</taxon>
        <taxon>Gunneridae</taxon>
        <taxon>Pentapetalae</taxon>
        <taxon>asterids</taxon>
        <taxon>campanulids</taxon>
        <taxon>Asterales</taxon>
        <taxon>Asteraceae</taxon>
        <taxon>Asteroideae</taxon>
        <taxon>Anthemideae</taxon>
        <taxon>Artemisiinae</taxon>
        <taxon>Artemisia</taxon>
    </lineage>
</organism>
<dbReference type="Gene3D" id="2.60.120.10">
    <property type="entry name" value="Jelly Rolls"/>
    <property type="match status" value="1"/>
</dbReference>
<dbReference type="FunFam" id="2.60.120.10:FF:000025">
    <property type="entry name" value="germin-like protein subfamily 2 member 1"/>
    <property type="match status" value="1"/>
</dbReference>
<evidence type="ECO:0000256" key="11">
    <source>
        <dbReference type="ARBA" id="ARBA00058969"/>
    </source>
</evidence>
<sequence length="397" mass="43229">MPVPMPSHSSVYDTCEPVVPNTQEVNVTVPELPTQNDHEEPSVSNNHEAPDPIPTEVRRSTRATKAPAWTKDYVTSVKPSASQVTTPLLSSEFKCFLSTLNRSSKLRRLEIAHSYIGGLAAALKKFPLLKELSLYPGTLHREDIEALGCYCPMLRTLKLNHCFGNFDGTNLVGDELVMAIVENLPELRHLELTWHLVSDNPDPLQDYCIAQPQNSQTFFVNGAPCINPANAEASHFTTSALSKPGNTAANPLGFNVTLTNIKNLPGMNTLGLTMARVDIAGNGLVPPHTHPRASEVTILVKGSLLVGFVDTSNRLYTQQLREGDSFVFPKGLIHFLYNLDSRAPALCISGLSSQNPGAQLASSATFTTKPSIPDDILKKAFQINGQDVSRIRRNLGG</sequence>
<comment type="subunit">
    <text evidence="12">Monomer. In the absence of manganese, it forms tetrameric and pentameric forms which show superoxide dismutase activity.</text>
</comment>
<dbReference type="InterPro" id="IPR014710">
    <property type="entry name" value="RmlC-like_jellyroll"/>
</dbReference>
<dbReference type="GO" id="GO:0030145">
    <property type="term" value="F:manganese ion binding"/>
    <property type="evidence" value="ECO:0007669"/>
    <property type="project" value="InterPro"/>
</dbReference>
<dbReference type="GO" id="GO:0004784">
    <property type="term" value="F:superoxide dismutase activity"/>
    <property type="evidence" value="ECO:0007669"/>
    <property type="project" value="UniProtKB-EC"/>
</dbReference>
<dbReference type="GO" id="GO:0009506">
    <property type="term" value="C:plasmodesma"/>
    <property type="evidence" value="ECO:0007669"/>
    <property type="project" value="UniProtKB-ARBA"/>
</dbReference>
<comment type="catalytic activity">
    <reaction evidence="10">
        <text>2 superoxide + 2 H(+) = H2O2 + O2</text>
        <dbReference type="Rhea" id="RHEA:20696"/>
        <dbReference type="ChEBI" id="CHEBI:15378"/>
        <dbReference type="ChEBI" id="CHEBI:15379"/>
        <dbReference type="ChEBI" id="CHEBI:16240"/>
        <dbReference type="ChEBI" id="CHEBI:18421"/>
        <dbReference type="EC" id="1.15.1.1"/>
    </reaction>
</comment>
<feature type="domain" description="Cupin type-1" evidence="19">
    <location>
        <begin position="239"/>
        <end position="389"/>
    </location>
</feature>
<evidence type="ECO:0000256" key="15">
    <source>
        <dbReference type="PIRSR" id="PIRSR601929-1"/>
    </source>
</evidence>
<protein>
    <recommendedName>
        <fullName evidence="13">Nectarin-1</fullName>
        <ecNumber evidence="3">1.15.1.1</ecNumber>
    </recommendedName>
    <alternativeName>
        <fullName evidence="14">Superoxide dismutase [Mn]</fullName>
    </alternativeName>
</protein>
<dbReference type="EC" id="1.15.1.1" evidence="3"/>
<evidence type="ECO:0000256" key="1">
    <source>
        <dbReference type="ARBA" id="ARBA00004271"/>
    </source>
</evidence>
<evidence type="ECO:0000256" key="4">
    <source>
        <dbReference type="ARBA" id="ARBA00022523"/>
    </source>
</evidence>
<evidence type="ECO:0000256" key="3">
    <source>
        <dbReference type="ARBA" id="ARBA00012682"/>
    </source>
</evidence>
<dbReference type="PRINTS" id="PR00325">
    <property type="entry name" value="GERMIN"/>
</dbReference>
<dbReference type="InterPro" id="IPR019780">
    <property type="entry name" value="Germin_Mn-BS"/>
</dbReference>
<evidence type="ECO:0000256" key="12">
    <source>
        <dbReference type="ARBA" id="ARBA00064720"/>
    </source>
</evidence>
<dbReference type="PANTHER" id="PTHR31238">
    <property type="entry name" value="GERMIN-LIKE PROTEIN SUBFAMILY 3 MEMBER 3"/>
    <property type="match status" value="1"/>
</dbReference>
<evidence type="ECO:0000256" key="13">
    <source>
        <dbReference type="ARBA" id="ARBA00070015"/>
    </source>
</evidence>
<keyword evidence="21" id="KW-1185">Reference proteome</keyword>
<name>A0A2U1QMD1_ARTAN</name>
<dbReference type="EMBL" id="PKPP01000032">
    <property type="protein sequence ID" value="PWA99174.1"/>
    <property type="molecule type" value="Genomic_DNA"/>
</dbReference>
<evidence type="ECO:0000259" key="19">
    <source>
        <dbReference type="SMART" id="SM00835"/>
    </source>
</evidence>
<dbReference type="CDD" id="cd02241">
    <property type="entry name" value="cupin_OxOx"/>
    <property type="match status" value="1"/>
</dbReference>
<evidence type="ECO:0000256" key="10">
    <source>
        <dbReference type="ARBA" id="ARBA00049204"/>
    </source>
</evidence>
<dbReference type="Pfam" id="PF00190">
    <property type="entry name" value="Cupin_1"/>
    <property type="match status" value="1"/>
</dbReference>
<evidence type="ECO:0000256" key="5">
    <source>
        <dbReference type="ARBA" id="ARBA00022525"/>
    </source>
</evidence>
<feature type="binding site" evidence="16">
    <location>
        <position position="295"/>
    </location>
    <ligand>
        <name>Mn(2+)</name>
        <dbReference type="ChEBI" id="CHEBI:29035"/>
    </ligand>
</feature>
<dbReference type="PROSITE" id="PS00725">
    <property type="entry name" value="GERMIN"/>
    <property type="match status" value="1"/>
</dbReference>
<proteinExistence type="inferred from homology"/>
<dbReference type="InterPro" id="IPR001929">
    <property type="entry name" value="Germin"/>
</dbReference>
<dbReference type="AlphaFoldDB" id="A0A2U1QMD1"/>
<keyword evidence="5" id="KW-0964">Secreted</keyword>
<keyword evidence="4" id="KW-0052">Apoplast</keyword>
<keyword evidence="8 17" id="KW-1015">Disulfide bond</keyword>
<accession>A0A2U1QMD1</accession>
<keyword evidence="9 15" id="KW-0464">Manganese</keyword>
<comment type="similarity">
    <text evidence="2">Belongs to the germin family.</text>
</comment>
<dbReference type="GO" id="GO:0010497">
    <property type="term" value="P:plasmodesmata-mediated intercellular transport"/>
    <property type="evidence" value="ECO:0007669"/>
    <property type="project" value="UniProtKB-ARBA"/>
</dbReference>
<dbReference type="InterPro" id="IPR011051">
    <property type="entry name" value="RmlC_Cupin_sf"/>
</dbReference>
<dbReference type="STRING" id="35608.A0A2U1QMD1"/>
<feature type="binding site" evidence="15">
    <location>
        <position position="295"/>
    </location>
    <ligand>
        <name>oxalate</name>
        <dbReference type="ChEBI" id="CHEBI:30623"/>
    </ligand>
</feature>
<evidence type="ECO:0000256" key="6">
    <source>
        <dbReference type="ARBA" id="ARBA00022723"/>
    </source>
</evidence>
<dbReference type="OrthoDB" id="1921208at2759"/>
<dbReference type="InterPro" id="IPR032675">
    <property type="entry name" value="LRR_dom_sf"/>
</dbReference>
<evidence type="ECO:0000256" key="2">
    <source>
        <dbReference type="ARBA" id="ARBA00007456"/>
    </source>
</evidence>
<comment type="function">
    <text evidence="11">May interact with bacterial adhesins thereby protecting the reproductive tissues from microbial attack. Has no oxalate oxidase activity.</text>
</comment>
<dbReference type="SMART" id="SM00835">
    <property type="entry name" value="Cupin_1"/>
    <property type="match status" value="1"/>
</dbReference>
<dbReference type="GO" id="GO:0048046">
    <property type="term" value="C:apoplast"/>
    <property type="evidence" value="ECO:0007669"/>
    <property type="project" value="UniProtKB-SubCell"/>
</dbReference>
<dbReference type="SUPFAM" id="SSF52047">
    <property type="entry name" value="RNI-like"/>
    <property type="match status" value="1"/>
</dbReference>
<evidence type="ECO:0000256" key="8">
    <source>
        <dbReference type="ARBA" id="ARBA00023157"/>
    </source>
</evidence>
<feature type="region of interest" description="Disordered" evidence="18">
    <location>
        <begin position="33"/>
        <end position="64"/>
    </location>
</feature>
<keyword evidence="6 15" id="KW-0479">Metal-binding</keyword>
<evidence type="ECO:0000256" key="18">
    <source>
        <dbReference type="SAM" id="MobiDB-lite"/>
    </source>
</evidence>
<reference evidence="20 21" key="1">
    <citation type="journal article" date="2018" name="Mol. Plant">
        <title>The genome of Artemisia annua provides insight into the evolution of Asteraceae family and artemisinin biosynthesis.</title>
        <authorList>
            <person name="Shen Q."/>
            <person name="Zhang L."/>
            <person name="Liao Z."/>
            <person name="Wang S."/>
            <person name="Yan T."/>
            <person name="Shi P."/>
            <person name="Liu M."/>
            <person name="Fu X."/>
            <person name="Pan Q."/>
            <person name="Wang Y."/>
            <person name="Lv Z."/>
            <person name="Lu X."/>
            <person name="Zhang F."/>
            <person name="Jiang W."/>
            <person name="Ma Y."/>
            <person name="Chen M."/>
            <person name="Hao X."/>
            <person name="Li L."/>
            <person name="Tang Y."/>
            <person name="Lv G."/>
            <person name="Zhou Y."/>
            <person name="Sun X."/>
            <person name="Brodelius P.E."/>
            <person name="Rose J.K.C."/>
            <person name="Tang K."/>
        </authorList>
    </citation>
    <scope>NUCLEOTIDE SEQUENCE [LARGE SCALE GENOMIC DNA]</scope>
    <source>
        <strain evidence="21">cv. Huhao1</strain>
        <tissue evidence="20">Leaf</tissue>
    </source>
</reference>
<comment type="caution">
    <text evidence="20">The sequence shown here is derived from an EMBL/GenBank/DDBJ whole genome shotgun (WGS) entry which is preliminary data.</text>
</comment>
<evidence type="ECO:0000256" key="17">
    <source>
        <dbReference type="PIRSR" id="PIRSR601929-3"/>
    </source>
</evidence>
<dbReference type="Gene3D" id="3.80.10.10">
    <property type="entry name" value="Ribonuclease Inhibitor"/>
    <property type="match status" value="1"/>
</dbReference>
<comment type="subcellular location">
    <subcellularLocation>
        <location evidence="1">Secreted</location>
        <location evidence="1">Extracellular space</location>
        <location evidence="1">Apoplast</location>
    </subcellularLocation>
</comment>
<evidence type="ECO:0000313" key="20">
    <source>
        <dbReference type="EMBL" id="PWA99174.1"/>
    </source>
</evidence>
<dbReference type="Proteomes" id="UP000245207">
    <property type="component" value="Unassembled WGS sequence"/>
</dbReference>
<keyword evidence="7" id="KW-0732">Signal</keyword>
<feature type="binding site" evidence="16">
    <location>
        <position position="288"/>
    </location>
    <ligand>
        <name>Mn(2+)</name>
        <dbReference type="ChEBI" id="CHEBI:29035"/>
    </ligand>
</feature>
<dbReference type="SUPFAM" id="SSF51182">
    <property type="entry name" value="RmlC-like cupins"/>
    <property type="match status" value="1"/>
</dbReference>
<evidence type="ECO:0000256" key="16">
    <source>
        <dbReference type="PIRSR" id="PIRSR601929-2"/>
    </source>
</evidence>
<evidence type="ECO:0000256" key="7">
    <source>
        <dbReference type="ARBA" id="ARBA00022729"/>
    </source>
</evidence>
<feature type="binding site" evidence="16">
    <location>
        <position position="290"/>
    </location>
    <ligand>
        <name>Mn(2+)</name>
        <dbReference type="ChEBI" id="CHEBI:29035"/>
    </ligand>
</feature>
<evidence type="ECO:0000256" key="14">
    <source>
        <dbReference type="ARBA" id="ARBA00078725"/>
    </source>
</evidence>
<dbReference type="GO" id="GO:2000280">
    <property type="term" value="P:regulation of root development"/>
    <property type="evidence" value="ECO:0007669"/>
    <property type="project" value="UniProtKB-ARBA"/>
</dbReference>
<dbReference type="InterPro" id="IPR006045">
    <property type="entry name" value="Cupin_1"/>
</dbReference>
<evidence type="ECO:0000256" key="9">
    <source>
        <dbReference type="ARBA" id="ARBA00023211"/>
    </source>
</evidence>
<feature type="binding site" evidence="16">
    <location>
        <position position="334"/>
    </location>
    <ligand>
        <name>Mn(2+)</name>
        <dbReference type="ChEBI" id="CHEBI:29035"/>
    </ligand>
</feature>
<feature type="disulfide bond" evidence="17">
    <location>
        <begin position="208"/>
        <end position="225"/>
    </location>
</feature>
<feature type="binding site" evidence="15">
    <location>
        <position position="290"/>
    </location>
    <ligand>
        <name>oxalate</name>
        <dbReference type="ChEBI" id="CHEBI:30623"/>
    </ligand>
</feature>